<evidence type="ECO:0000256" key="1">
    <source>
        <dbReference type="ARBA" id="ARBA00022630"/>
    </source>
</evidence>
<sequence>MIYDVLIIGSGPAGMTAAIYAKRANLKVMMFEKGAPGGQIVDTAEVENYPGFTKAKGYELATSMFEHVLNLGVEVKFEEVLEIKDLGTTKQIVTAHETFESKAILITTGVVPRRLDIPGEMNYTAQGISWCAICDGPLYKDKKVVVIGGGNSSVEEALFLSNIASHVTVVQNLPYLTADKKAQDLLMHAKNVDFIFNAETKEFVGDDNLKGVKVSVAGKEQVIDTDGVFEYVGLIPATSFLKDLNILNEFGYILTGEDFQTPCKGIFAAGDVTVKKIRQIVTAVSDGAIATQNIIKYIENL</sequence>
<dbReference type="InterPro" id="IPR050097">
    <property type="entry name" value="Ferredoxin-NADP_redctase_2"/>
</dbReference>
<dbReference type="SUPFAM" id="SSF51905">
    <property type="entry name" value="FAD/NAD(P)-binding domain"/>
    <property type="match status" value="1"/>
</dbReference>
<proteinExistence type="predicted"/>
<keyword evidence="1" id="KW-0285">Flavoprotein</keyword>
<keyword evidence="3" id="KW-0560">Oxidoreductase</keyword>
<dbReference type="AlphaFoldDB" id="A0A553IGG9"/>
<feature type="domain" description="FAD/NAD(P)-binding" evidence="6">
    <location>
        <begin position="3"/>
        <end position="287"/>
    </location>
</feature>
<dbReference type="PRINTS" id="PR00368">
    <property type="entry name" value="FADPNR"/>
</dbReference>
<keyword evidence="2" id="KW-0274">FAD</keyword>
<dbReference type="InterPro" id="IPR036188">
    <property type="entry name" value="FAD/NAD-bd_sf"/>
</dbReference>
<dbReference type="Proteomes" id="UP000315938">
    <property type="component" value="Unassembled WGS sequence"/>
</dbReference>
<comment type="caution">
    <text evidence="7">The sequence shown here is derived from an EMBL/GenBank/DDBJ whole genome shotgun (WGS) entry which is preliminary data.</text>
</comment>
<reference evidence="7 8" key="1">
    <citation type="submission" date="2019-07" db="EMBL/GenBank/DDBJ databases">
        <title>Genome sequence of Acholeplasma laidlawii strain with increased resistance to erythromycin.</title>
        <authorList>
            <person name="Medvedeva E.S."/>
            <person name="Baranova N.B."/>
            <person name="Siniagina M.N."/>
            <person name="Mouzykantov A."/>
            <person name="Chernova O.A."/>
            <person name="Chernov V.M."/>
        </authorList>
    </citation>
    <scope>NUCLEOTIDE SEQUENCE [LARGE SCALE GENOMIC DNA]</scope>
    <source>
        <strain evidence="7 8">PG8REry</strain>
    </source>
</reference>
<evidence type="ECO:0000256" key="4">
    <source>
        <dbReference type="ARBA" id="ARBA00023157"/>
    </source>
</evidence>
<dbReference type="GO" id="GO:0016668">
    <property type="term" value="F:oxidoreductase activity, acting on a sulfur group of donors, NAD(P) as acceptor"/>
    <property type="evidence" value="ECO:0007669"/>
    <property type="project" value="UniProtKB-ARBA"/>
</dbReference>
<evidence type="ECO:0000313" key="7">
    <source>
        <dbReference type="EMBL" id="TRX99302.1"/>
    </source>
</evidence>
<dbReference type="PANTHER" id="PTHR48105">
    <property type="entry name" value="THIOREDOXIN REDUCTASE 1-RELATED-RELATED"/>
    <property type="match status" value="1"/>
</dbReference>
<name>A0A553IGG9_ACHLA</name>
<keyword evidence="4" id="KW-1015">Disulfide bond</keyword>
<organism evidence="7 8">
    <name type="scientific">Acholeplasma laidlawii</name>
    <dbReference type="NCBI Taxonomy" id="2148"/>
    <lineage>
        <taxon>Bacteria</taxon>
        <taxon>Bacillati</taxon>
        <taxon>Mycoplasmatota</taxon>
        <taxon>Mollicutes</taxon>
        <taxon>Acholeplasmatales</taxon>
        <taxon>Acholeplasmataceae</taxon>
        <taxon>Acholeplasma</taxon>
    </lineage>
</organism>
<dbReference type="Pfam" id="PF07992">
    <property type="entry name" value="Pyr_redox_2"/>
    <property type="match status" value="1"/>
</dbReference>
<keyword evidence="5" id="KW-0676">Redox-active center</keyword>
<dbReference type="PRINTS" id="PR00469">
    <property type="entry name" value="PNDRDTASEII"/>
</dbReference>
<evidence type="ECO:0000256" key="3">
    <source>
        <dbReference type="ARBA" id="ARBA00023002"/>
    </source>
</evidence>
<dbReference type="EMBL" id="VKID01000002">
    <property type="protein sequence ID" value="TRX99302.1"/>
    <property type="molecule type" value="Genomic_DNA"/>
</dbReference>
<accession>A0A553IGG9</accession>
<dbReference type="Gene3D" id="3.50.50.60">
    <property type="entry name" value="FAD/NAD(P)-binding domain"/>
    <property type="match status" value="2"/>
</dbReference>
<evidence type="ECO:0000313" key="8">
    <source>
        <dbReference type="Proteomes" id="UP000315938"/>
    </source>
</evidence>
<evidence type="ECO:0000259" key="6">
    <source>
        <dbReference type="Pfam" id="PF07992"/>
    </source>
</evidence>
<dbReference type="InterPro" id="IPR008255">
    <property type="entry name" value="Pyr_nucl-diS_OxRdtase_2_AS"/>
</dbReference>
<dbReference type="InterPro" id="IPR023753">
    <property type="entry name" value="FAD/NAD-binding_dom"/>
</dbReference>
<dbReference type="RefSeq" id="WP_143215716.1">
    <property type="nucleotide sequence ID" value="NZ_JACAOE010000002.1"/>
</dbReference>
<evidence type="ECO:0000256" key="5">
    <source>
        <dbReference type="ARBA" id="ARBA00023284"/>
    </source>
</evidence>
<evidence type="ECO:0000256" key="2">
    <source>
        <dbReference type="ARBA" id="ARBA00022827"/>
    </source>
</evidence>
<protein>
    <submittedName>
        <fullName evidence="7">FAD-binding protein</fullName>
    </submittedName>
</protein>
<dbReference type="PROSITE" id="PS00573">
    <property type="entry name" value="PYRIDINE_REDOX_2"/>
    <property type="match status" value="1"/>
</dbReference>
<gene>
    <name evidence="7" type="ORF">FNV44_06265</name>
</gene>